<evidence type="ECO:0000313" key="2">
    <source>
        <dbReference type="EMBL" id="GIY67828.1"/>
    </source>
</evidence>
<feature type="transmembrane region" description="Helical" evidence="1">
    <location>
        <begin position="14"/>
        <end position="36"/>
    </location>
</feature>
<organism evidence="2 3">
    <name type="scientific">Caerostris darwini</name>
    <dbReference type="NCBI Taxonomy" id="1538125"/>
    <lineage>
        <taxon>Eukaryota</taxon>
        <taxon>Metazoa</taxon>
        <taxon>Ecdysozoa</taxon>
        <taxon>Arthropoda</taxon>
        <taxon>Chelicerata</taxon>
        <taxon>Arachnida</taxon>
        <taxon>Araneae</taxon>
        <taxon>Araneomorphae</taxon>
        <taxon>Entelegynae</taxon>
        <taxon>Araneoidea</taxon>
        <taxon>Araneidae</taxon>
        <taxon>Caerostris</taxon>
    </lineage>
</organism>
<comment type="caution">
    <text evidence="2">The sequence shown here is derived from an EMBL/GenBank/DDBJ whole genome shotgun (WGS) entry which is preliminary data.</text>
</comment>
<accession>A0AAV4VCU2</accession>
<reference evidence="2 3" key="1">
    <citation type="submission" date="2021-06" db="EMBL/GenBank/DDBJ databases">
        <title>Caerostris darwini draft genome.</title>
        <authorList>
            <person name="Kono N."/>
            <person name="Arakawa K."/>
        </authorList>
    </citation>
    <scope>NUCLEOTIDE SEQUENCE [LARGE SCALE GENOMIC DNA]</scope>
</reference>
<proteinExistence type="predicted"/>
<keyword evidence="1" id="KW-0472">Membrane</keyword>
<dbReference type="EMBL" id="BPLQ01012780">
    <property type="protein sequence ID" value="GIY67828.1"/>
    <property type="molecule type" value="Genomic_DNA"/>
</dbReference>
<keyword evidence="3" id="KW-1185">Reference proteome</keyword>
<keyword evidence="1" id="KW-0812">Transmembrane</keyword>
<keyword evidence="1" id="KW-1133">Transmembrane helix</keyword>
<name>A0AAV4VCU2_9ARAC</name>
<gene>
    <name evidence="2" type="ORF">CDAR_308581</name>
</gene>
<dbReference type="AlphaFoldDB" id="A0AAV4VCU2"/>
<evidence type="ECO:0000313" key="3">
    <source>
        <dbReference type="Proteomes" id="UP001054837"/>
    </source>
</evidence>
<protein>
    <submittedName>
        <fullName evidence="2">Uncharacterized protein</fullName>
    </submittedName>
</protein>
<sequence length="95" mass="10844">MSQHVKLSQVETQLFLLATALCANFGNYLHIVIPLIDFRFPFQLQNGIFRVPTYLSVDWQFQVGPFSCKALGFYIKRKYQMKAQAGLAKEDIAAV</sequence>
<dbReference type="Proteomes" id="UP001054837">
    <property type="component" value="Unassembled WGS sequence"/>
</dbReference>
<evidence type="ECO:0000256" key="1">
    <source>
        <dbReference type="SAM" id="Phobius"/>
    </source>
</evidence>